<dbReference type="STRING" id="1766.XA26_14610"/>
<dbReference type="PATRIC" id="fig|1766.6.peg.1444"/>
<dbReference type="AlphaFoldDB" id="A0A0N9XYD4"/>
<organism evidence="2 3">
    <name type="scientific">Mycolicibacterium fortuitum</name>
    <name type="common">Mycobacterium fortuitum</name>
    <dbReference type="NCBI Taxonomy" id="1766"/>
    <lineage>
        <taxon>Bacteria</taxon>
        <taxon>Bacillati</taxon>
        <taxon>Actinomycetota</taxon>
        <taxon>Actinomycetes</taxon>
        <taxon>Mycobacteriales</taxon>
        <taxon>Mycobacteriaceae</taxon>
        <taxon>Mycolicibacterium</taxon>
    </lineage>
</organism>
<gene>
    <name evidence="2" type="ORF">XA26_14610</name>
</gene>
<evidence type="ECO:0000256" key="1">
    <source>
        <dbReference type="SAM" id="SignalP"/>
    </source>
</evidence>
<name>A0A0N9XYD4_MYCFO</name>
<dbReference type="EMBL" id="CP011269">
    <property type="protein sequence ID" value="ALI25308.1"/>
    <property type="molecule type" value="Genomic_DNA"/>
</dbReference>
<keyword evidence="1" id="KW-0732">Signal</keyword>
<feature type="signal peptide" evidence="1">
    <location>
        <begin position="1"/>
        <end position="21"/>
    </location>
</feature>
<accession>A0A0N9XYD4</accession>
<dbReference type="PROSITE" id="PS51257">
    <property type="entry name" value="PROKAR_LIPOPROTEIN"/>
    <property type="match status" value="1"/>
</dbReference>
<protein>
    <recommendedName>
        <fullName evidence="4">Lipoprotein LpqN</fullName>
    </recommendedName>
</protein>
<evidence type="ECO:0000313" key="3">
    <source>
        <dbReference type="Proteomes" id="UP000057134"/>
    </source>
</evidence>
<evidence type="ECO:0008006" key="4">
    <source>
        <dbReference type="Google" id="ProtNLM"/>
    </source>
</evidence>
<keyword evidence="3" id="KW-1185">Reference proteome</keyword>
<evidence type="ECO:0000313" key="2">
    <source>
        <dbReference type="EMBL" id="ALI25308.1"/>
    </source>
</evidence>
<dbReference type="Proteomes" id="UP000057134">
    <property type="component" value="Chromosome"/>
</dbReference>
<dbReference type="RefSeq" id="WP_235627246.1">
    <property type="nucleotide sequence ID" value="NZ_CP011269.1"/>
</dbReference>
<feature type="chain" id="PRO_5039026128" description="Lipoprotein LpqN" evidence="1">
    <location>
        <begin position="22"/>
        <end position="232"/>
    </location>
</feature>
<proteinExistence type="predicted"/>
<sequence length="232" mass="23677">MKATALTVGVLAVAAIAGCGAGGTITTSTAPATTVAAPVTTLPSTTASPSEPVPEFALPAYGVEPTTRRALTPGEVTCPIPGGPTVTVRSAVPGSPVLTMRIPEGFTELPPHAQAVRLAGPAGLTVELTLTPTDRDAEAAFKQYSDDRVSKYPINSVSVLPGDLCGYSGQKLMGTLAEQPGRGIRYADRIVHIWTNNGAFLGAVRVEAPGTTADFDQTSSAMLADFGITMPG</sequence>
<reference evidence="2 3" key="1">
    <citation type="journal article" date="2015" name="MBio">
        <title>Enzymatic Degradation of Phenazines Can Generate Energy and Protect Sensitive Organisms from Toxicity.</title>
        <authorList>
            <person name="Costa K.C."/>
            <person name="Bergkessel M."/>
            <person name="Saunders S."/>
            <person name="Korlach J."/>
            <person name="Newman D.K."/>
        </authorList>
    </citation>
    <scope>NUCLEOTIDE SEQUENCE [LARGE SCALE GENOMIC DNA]</scope>
    <source>
        <strain evidence="2 3">CT6</strain>
    </source>
</reference>
<dbReference type="KEGG" id="mft:XA26_14610"/>